<dbReference type="Proteomes" id="UP000298125">
    <property type="component" value="Unassembled WGS sequence"/>
</dbReference>
<organism evidence="1 2">
    <name type="scientific">Leptospira perdikensis</name>
    <dbReference type="NCBI Taxonomy" id="2484948"/>
    <lineage>
        <taxon>Bacteria</taxon>
        <taxon>Pseudomonadati</taxon>
        <taxon>Spirochaetota</taxon>
        <taxon>Spirochaetia</taxon>
        <taxon>Leptospirales</taxon>
        <taxon>Leptospiraceae</taxon>
        <taxon>Leptospira</taxon>
    </lineage>
</organism>
<name>A0A4R9JH12_9LEPT</name>
<dbReference type="AlphaFoldDB" id="A0A4R9JH12"/>
<dbReference type="RefSeq" id="WP_135577825.1">
    <property type="nucleotide sequence ID" value="NZ_RQGA01000006.1"/>
</dbReference>
<protein>
    <submittedName>
        <fullName evidence="1">Toxin</fullName>
    </submittedName>
</protein>
<reference evidence="1" key="1">
    <citation type="journal article" date="2019" name="PLoS Negl. Trop. Dis.">
        <title>Revisiting the worldwide diversity of Leptospira species in the environment.</title>
        <authorList>
            <person name="Vincent A.T."/>
            <person name="Schiettekatte O."/>
            <person name="Bourhy P."/>
            <person name="Veyrier F.J."/>
            <person name="Picardeau M."/>
        </authorList>
    </citation>
    <scope>NUCLEOTIDE SEQUENCE [LARGE SCALE GENOMIC DNA]</scope>
    <source>
        <strain evidence="1">201702692</strain>
    </source>
</reference>
<proteinExistence type="predicted"/>
<evidence type="ECO:0000313" key="1">
    <source>
        <dbReference type="EMBL" id="TGL42464.1"/>
    </source>
</evidence>
<dbReference type="EMBL" id="RQGA01000006">
    <property type="protein sequence ID" value="TGL42464.1"/>
    <property type="molecule type" value="Genomic_DNA"/>
</dbReference>
<dbReference type="OrthoDB" id="9814045at2"/>
<gene>
    <name evidence="1" type="ORF">EHQ49_07115</name>
</gene>
<accession>A0A4R9JH12</accession>
<keyword evidence="2" id="KW-1185">Reference proteome</keyword>
<sequence>MKNYRWDLEKDEILRKERGISFELILFQIENGFLLDIINHPNQEKYPNQSIFIVEIENYAYLVPFIENKDEIFLKTIIPSRKATRNYFLKDGSDNEN</sequence>
<evidence type="ECO:0000313" key="2">
    <source>
        <dbReference type="Proteomes" id="UP000298125"/>
    </source>
</evidence>
<comment type="caution">
    <text evidence="1">The sequence shown here is derived from an EMBL/GenBank/DDBJ whole genome shotgun (WGS) entry which is preliminary data.</text>
</comment>